<evidence type="ECO:0000313" key="2">
    <source>
        <dbReference type="EMBL" id="OCH90419.1"/>
    </source>
</evidence>
<feature type="region of interest" description="Disordered" evidence="1">
    <location>
        <begin position="78"/>
        <end position="102"/>
    </location>
</feature>
<proteinExistence type="predicted"/>
<keyword evidence="3" id="KW-1185">Reference proteome</keyword>
<accession>A0A8E2AYA5</accession>
<gene>
    <name evidence="2" type="ORF">OBBRIDRAFT_597318</name>
</gene>
<dbReference type="Proteomes" id="UP000250043">
    <property type="component" value="Unassembled WGS sequence"/>
</dbReference>
<sequence>MQECDATRSVACRYKYQCSLPERWLYSIAYIHSVMRTLIRSFLVVLVLGTVGFHTSAAASTASITAPATLSSSAALSSAASSTSSPGGLFKGQVHQQIAPGE</sequence>
<reference evidence="2 3" key="1">
    <citation type="submission" date="2016-07" db="EMBL/GenBank/DDBJ databases">
        <title>Draft genome of the white-rot fungus Obba rivulosa 3A-2.</title>
        <authorList>
            <consortium name="DOE Joint Genome Institute"/>
            <person name="Miettinen O."/>
            <person name="Riley R."/>
            <person name="Acob R."/>
            <person name="Barry K."/>
            <person name="Cullen D."/>
            <person name="De Vries R."/>
            <person name="Hainaut M."/>
            <person name="Hatakka A."/>
            <person name="Henrissat B."/>
            <person name="Hilden K."/>
            <person name="Kuo R."/>
            <person name="Labutti K."/>
            <person name="Lipzen A."/>
            <person name="Makela M.R."/>
            <person name="Sandor L."/>
            <person name="Spatafora J.W."/>
            <person name="Grigoriev I.V."/>
            <person name="Hibbett D.S."/>
        </authorList>
    </citation>
    <scope>NUCLEOTIDE SEQUENCE [LARGE SCALE GENOMIC DNA]</scope>
    <source>
        <strain evidence="2 3">3A-2</strain>
    </source>
</reference>
<name>A0A8E2AYA5_9APHY</name>
<organism evidence="2 3">
    <name type="scientific">Obba rivulosa</name>
    <dbReference type="NCBI Taxonomy" id="1052685"/>
    <lineage>
        <taxon>Eukaryota</taxon>
        <taxon>Fungi</taxon>
        <taxon>Dikarya</taxon>
        <taxon>Basidiomycota</taxon>
        <taxon>Agaricomycotina</taxon>
        <taxon>Agaricomycetes</taxon>
        <taxon>Polyporales</taxon>
        <taxon>Gelatoporiaceae</taxon>
        <taxon>Obba</taxon>
    </lineage>
</organism>
<dbReference type="EMBL" id="KV722404">
    <property type="protein sequence ID" value="OCH90419.1"/>
    <property type="molecule type" value="Genomic_DNA"/>
</dbReference>
<evidence type="ECO:0000313" key="3">
    <source>
        <dbReference type="Proteomes" id="UP000250043"/>
    </source>
</evidence>
<protein>
    <submittedName>
        <fullName evidence="2">Uncharacterized protein</fullName>
    </submittedName>
</protein>
<dbReference type="AlphaFoldDB" id="A0A8E2AYA5"/>
<evidence type="ECO:0000256" key="1">
    <source>
        <dbReference type="SAM" id="MobiDB-lite"/>
    </source>
</evidence>